<dbReference type="AlphaFoldDB" id="A0AAQ0J893"/>
<proteinExistence type="predicted"/>
<feature type="transmembrane region" description="Helical" evidence="1">
    <location>
        <begin position="84"/>
        <end position="104"/>
    </location>
</feature>
<protein>
    <submittedName>
        <fullName evidence="2">Uncharacterized protein</fullName>
    </submittedName>
</protein>
<keyword evidence="1" id="KW-1133">Transmembrane helix</keyword>
<dbReference type="RefSeq" id="WP_180947495.1">
    <property type="nucleotide sequence ID" value="NZ_CP035278.1"/>
</dbReference>
<evidence type="ECO:0000256" key="1">
    <source>
        <dbReference type="SAM" id="Phobius"/>
    </source>
</evidence>
<accession>A0AAQ0J893</accession>
<evidence type="ECO:0000313" key="3">
    <source>
        <dbReference type="Proteomes" id="UP000825134"/>
    </source>
</evidence>
<dbReference type="Proteomes" id="UP000825134">
    <property type="component" value="Chromosome"/>
</dbReference>
<sequence>MSQREDNGKLTALTMAYLLLKLRQGFSGRRLEHLKIFLSKKERGGVAGVLSLSEPSLKDPVLACKQIKKLFAMTMKAREKNYRILFFLFFDKLFDIFCLVNIIALSSFQRTAGVAALVVV</sequence>
<gene>
    <name evidence="2" type="ORF">INQ84_04345</name>
</gene>
<dbReference type="EMBL" id="CP063185">
    <property type="protein sequence ID" value="QYC74902.1"/>
    <property type="molecule type" value="Genomic_DNA"/>
</dbReference>
<keyword evidence="1" id="KW-0812">Transmembrane</keyword>
<keyword evidence="1" id="KW-0472">Membrane</keyword>
<evidence type="ECO:0000313" key="2">
    <source>
        <dbReference type="EMBL" id="QYC74902.1"/>
    </source>
</evidence>
<organism evidence="2 3">
    <name type="scientific">Chlamydia suis</name>
    <dbReference type="NCBI Taxonomy" id="83559"/>
    <lineage>
        <taxon>Bacteria</taxon>
        <taxon>Pseudomonadati</taxon>
        <taxon>Chlamydiota</taxon>
        <taxon>Chlamydiia</taxon>
        <taxon>Chlamydiales</taxon>
        <taxon>Chlamydiaceae</taxon>
        <taxon>Chlamydia/Chlamydophila group</taxon>
        <taxon>Chlamydia</taxon>
    </lineage>
</organism>
<name>A0AAQ0J893_9CHLA</name>
<reference evidence="2" key="1">
    <citation type="journal article" date="2021" name="Front. Microbiol.">
        <title>Generation of Tetracycline and Rifamycin Resistant Chlamydia Suis Recombinants.</title>
        <authorList>
            <person name="Marti H."/>
            <person name="Bommana S."/>
            <person name="Read T.D."/>
            <person name="Pesch T."/>
            <person name="Prahauser B."/>
            <person name="Dean D."/>
            <person name="Borel N."/>
        </authorList>
    </citation>
    <scope>NUCLEOTIDE SEQUENCE</scope>
    <source>
        <strain evidence="2">208.1</strain>
    </source>
</reference>